<dbReference type="PANTHER" id="PTHR31087">
    <property type="match status" value="1"/>
</dbReference>
<sequence>MVKIHPNPSANTSSSSSSSSSSEKETFTVWMKSLVCHGNGCTIFNSDGHVAFRVDNYQQRCSTKAFLMDSTGNILFSLNRKKLGFGCWEGFKWSDLNVRMEKACFRVRRNLRKGVCCLVGDDGYYNYKIEGFEGKSSLKIRDYAGRVMAEATQKLSSQGVNLGDDVLRLTVEAHADHSLVMALVTLYGLINNKL</sequence>
<dbReference type="InterPro" id="IPR038595">
    <property type="entry name" value="LOR_sf"/>
</dbReference>
<evidence type="ECO:0000256" key="1">
    <source>
        <dbReference type="ARBA" id="ARBA00005437"/>
    </source>
</evidence>
<proteinExistence type="inferred from homology"/>
<gene>
    <name evidence="3" type="ORF">AAHA92_00586</name>
</gene>
<reference evidence="3 4" key="1">
    <citation type="submission" date="2024-06" db="EMBL/GenBank/DDBJ databases">
        <title>A chromosome level genome sequence of Diviner's sage (Salvia divinorum).</title>
        <authorList>
            <person name="Ford S.A."/>
            <person name="Ro D.-K."/>
            <person name="Ness R.W."/>
            <person name="Phillips M.A."/>
        </authorList>
    </citation>
    <scope>NUCLEOTIDE SEQUENCE [LARGE SCALE GENOMIC DNA]</scope>
    <source>
        <strain evidence="3">SAF-2024a</strain>
        <tissue evidence="3">Leaf</tissue>
    </source>
</reference>
<comment type="caution">
    <text evidence="3">The sequence shown here is derived from an EMBL/GenBank/DDBJ whole genome shotgun (WGS) entry which is preliminary data.</text>
</comment>
<feature type="region of interest" description="Disordered" evidence="2">
    <location>
        <begin position="1"/>
        <end position="21"/>
    </location>
</feature>
<dbReference type="InterPro" id="IPR007612">
    <property type="entry name" value="LOR"/>
</dbReference>
<dbReference type="Gene3D" id="2.40.160.200">
    <property type="entry name" value="LURP1-related"/>
    <property type="match status" value="1"/>
</dbReference>
<evidence type="ECO:0000313" key="3">
    <source>
        <dbReference type="EMBL" id="KAL1569058.1"/>
    </source>
</evidence>
<evidence type="ECO:0000256" key="2">
    <source>
        <dbReference type="SAM" id="MobiDB-lite"/>
    </source>
</evidence>
<protein>
    <submittedName>
        <fullName evidence="3">Protein LURP-one-related 4-like</fullName>
    </submittedName>
</protein>
<name>A0ABD1IMG2_SALDI</name>
<dbReference type="AlphaFoldDB" id="A0ABD1IMG2"/>
<dbReference type="InterPro" id="IPR025659">
    <property type="entry name" value="Tubby-like_C"/>
</dbReference>
<dbReference type="Pfam" id="PF04525">
    <property type="entry name" value="LOR"/>
    <property type="match status" value="1"/>
</dbReference>
<comment type="similarity">
    <text evidence="1">Belongs to the LOR family.</text>
</comment>
<dbReference type="PANTHER" id="PTHR31087:SF153">
    <property type="entry name" value="PROTEIN LURP-ONE-RELATED 11"/>
    <property type="match status" value="1"/>
</dbReference>
<accession>A0ABD1IMG2</accession>
<keyword evidence="4" id="KW-1185">Reference proteome</keyword>
<dbReference type="SUPFAM" id="SSF54518">
    <property type="entry name" value="Tubby C-terminal domain-like"/>
    <property type="match status" value="1"/>
</dbReference>
<organism evidence="3 4">
    <name type="scientific">Salvia divinorum</name>
    <name type="common">Maria pastora</name>
    <name type="synonym">Diviner's sage</name>
    <dbReference type="NCBI Taxonomy" id="28513"/>
    <lineage>
        <taxon>Eukaryota</taxon>
        <taxon>Viridiplantae</taxon>
        <taxon>Streptophyta</taxon>
        <taxon>Embryophyta</taxon>
        <taxon>Tracheophyta</taxon>
        <taxon>Spermatophyta</taxon>
        <taxon>Magnoliopsida</taxon>
        <taxon>eudicotyledons</taxon>
        <taxon>Gunneridae</taxon>
        <taxon>Pentapetalae</taxon>
        <taxon>asterids</taxon>
        <taxon>lamiids</taxon>
        <taxon>Lamiales</taxon>
        <taxon>Lamiaceae</taxon>
        <taxon>Nepetoideae</taxon>
        <taxon>Mentheae</taxon>
        <taxon>Salviinae</taxon>
        <taxon>Salvia</taxon>
        <taxon>Salvia subgen. Calosphace</taxon>
    </lineage>
</organism>
<evidence type="ECO:0000313" key="4">
    <source>
        <dbReference type="Proteomes" id="UP001567538"/>
    </source>
</evidence>
<dbReference type="Proteomes" id="UP001567538">
    <property type="component" value="Unassembled WGS sequence"/>
</dbReference>
<dbReference type="EMBL" id="JBEAFC010000001">
    <property type="protein sequence ID" value="KAL1569058.1"/>
    <property type="molecule type" value="Genomic_DNA"/>
</dbReference>